<name>A0ACD0WSK7_CLALS</name>
<proteinExistence type="predicted"/>
<evidence type="ECO:0000313" key="1">
    <source>
        <dbReference type="EMBL" id="QFZ30447.1"/>
    </source>
</evidence>
<evidence type="ECO:0000313" key="2">
    <source>
        <dbReference type="Proteomes" id="UP000326582"/>
    </source>
</evidence>
<accession>A0ACD0WSK7</accession>
<dbReference type="Proteomes" id="UP000326582">
    <property type="component" value="Chromosome 8"/>
</dbReference>
<dbReference type="EMBL" id="CP038491">
    <property type="protein sequence ID" value="QFZ30447.1"/>
    <property type="molecule type" value="Genomic_DNA"/>
</dbReference>
<keyword evidence="2" id="KW-1185">Reference proteome</keyword>
<sequence length="197" mass="21816">MVRNGMSKLILTPPTYFTIPFIKIYLPLTHFPCSSFSKGLACLFPTSRARSWSQPSLYPSPNLGWFLLLQAFSHQSRICRDLYTAIYTDISQPSTSPSRSHLHYHLAATSFRILLPSSHVSGPWVFRNFPRPTCSGAMCLAARRSTLRFSATTRALFERCLPIQTSTTCFLPQTTKTAGTSCTTSSTTSVSAAGPCF</sequence>
<reference evidence="2" key="1">
    <citation type="journal article" date="2019" name="MBio">
        <title>Comparative genomics for the elucidation of multidrug resistance (MDR) in Candida lusitaniae.</title>
        <authorList>
            <person name="Kannan A."/>
            <person name="Asner S.A."/>
            <person name="Trachsel E."/>
            <person name="Kelly S."/>
            <person name="Parker J."/>
            <person name="Sanglard D."/>
        </authorList>
    </citation>
    <scope>NUCLEOTIDE SEQUENCE [LARGE SCALE GENOMIC DNA]</scope>
    <source>
        <strain evidence="2">P1</strain>
    </source>
</reference>
<organism evidence="1 2">
    <name type="scientific">Clavispora lusitaniae</name>
    <name type="common">Candida lusitaniae</name>
    <dbReference type="NCBI Taxonomy" id="36911"/>
    <lineage>
        <taxon>Eukaryota</taxon>
        <taxon>Fungi</taxon>
        <taxon>Dikarya</taxon>
        <taxon>Ascomycota</taxon>
        <taxon>Saccharomycotina</taxon>
        <taxon>Pichiomycetes</taxon>
        <taxon>Metschnikowiaceae</taxon>
        <taxon>Clavispora</taxon>
    </lineage>
</organism>
<gene>
    <name evidence="1" type="ORF">EJF14_80166</name>
</gene>
<protein>
    <submittedName>
        <fullName evidence="1">Uncharacterized protein</fullName>
    </submittedName>
</protein>